<dbReference type="AlphaFoldDB" id="A0A158DVY9"/>
<sequence>MERRHFLTNVSVGAVATGMSLTGHASVARRDSRLTFVFVHGAWHGGWCWSNVISLLARQGVQGITLDLPGHGLSAQFPAAYAPGAPNAGGLSTEISPLASISLADYRDHVLAIIRGLVSEGRGPVVLVGHSLGGVTLNAVAEAEPSLVKKLVYLTAFVPVAEPTVLDYLQQPNFVGSGLPPLFYGDPSKLGAARINPNSGDATYVARVRDALYSDVPPSVLSATLNMLTPDEPIRGLSDPATVSPGHWGTVPRTFIRCTRDNAIPLAAQDQMIAEANRLTPYNPFRVETLDSSHSSFLSRPAELADLLLEAAQ</sequence>
<evidence type="ECO:0000313" key="2">
    <source>
        <dbReference type="EMBL" id="SAK98748.1"/>
    </source>
</evidence>
<dbReference type="InterPro" id="IPR029058">
    <property type="entry name" value="AB_hydrolase_fold"/>
</dbReference>
<dbReference type="PANTHER" id="PTHR37017:SF11">
    <property type="entry name" value="ESTERASE_LIPASE_THIOESTERASE DOMAIN-CONTAINING PROTEIN"/>
    <property type="match status" value="1"/>
</dbReference>
<dbReference type="InterPro" id="IPR000073">
    <property type="entry name" value="AB_hydrolase_1"/>
</dbReference>
<dbReference type="PANTHER" id="PTHR37017">
    <property type="entry name" value="AB HYDROLASE-1 DOMAIN-CONTAINING PROTEIN-RELATED"/>
    <property type="match status" value="1"/>
</dbReference>
<dbReference type="STRING" id="1777137.AWB76_07580"/>
<dbReference type="InterPro" id="IPR052897">
    <property type="entry name" value="Sec-Metab_Biosynth_Hydrolase"/>
</dbReference>
<dbReference type="Gene3D" id="3.40.50.1820">
    <property type="entry name" value="alpha/beta hydrolase"/>
    <property type="match status" value="1"/>
</dbReference>
<dbReference type="OrthoDB" id="9112061at2"/>
<dbReference type="SUPFAM" id="SSF53474">
    <property type="entry name" value="alpha/beta-Hydrolases"/>
    <property type="match status" value="1"/>
</dbReference>
<proteinExistence type="predicted"/>
<name>A0A158DVY9_9BURK</name>
<keyword evidence="3" id="KW-1185">Reference proteome</keyword>
<accession>A0A158DVY9</accession>
<gene>
    <name evidence="2" type="ORF">AWB76_07580</name>
</gene>
<reference evidence="3" key="1">
    <citation type="submission" date="2016-01" db="EMBL/GenBank/DDBJ databases">
        <authorList>
            <person name="Peeters Charlotte."/>
        </authorList>
    </citation>
    <scope>NUCLEOTIDE SEQUENCE [LARGE SCALE GENOMIC DNA]</scope>
</reference>
<organism evidence="2 3">
    <name type="scientific">Caballeronia temeraria</name>
    <dbReference type="NCBI Taxonomy" id="1777137"/>
    <lineage>
        <taxon>Bacteria</taxon>
        <taxon>Pseudomonadati</taxon>
        <taxon>Pseudomonadota</taxon>
        <taxon>Betaproteobacteria</taxon>
        <taxon>Burkholderiales</taxon>
        <taxon>Burkholderiaceae</taxon>
        <taxon>Caballeronia</taxon>
    </lineage>
</organism>
<protein>
    <submittedName>
        <fullName evidence="2">Esterase</fullName>
    </submittedName>
</protein>
<dbReference type="Pfam" id="PF12697">
    <property type="entry name" value="Abhydrolase_6"/>
    <property type="match status" value="1"/>
</dbReference>
<dbReference type="Proteomes" id="UP000054624">
    <property type="component" value="Unassembled WGS sequence"/>
</dbReference>
<dbReference type="EMBL" id="FCOI02000057">
    <property type="protein sequence ID" value="SAK98748.1"/>
    <property type="molecule type" value="Genomic_DNA"/>
</dbReference>
<dbReference type="RefSeq" id="WP_082864622.1">
    <property type="nucleotide sequence ID" value="NZ_FCOI02000057.1"/>
</dbReference>
<evidence type="ECO:0000313" key="3">
    <source>
        <dbReference type="Proteomes" id="UP000054624"/>
    </source>
</evidence>
<evidence type="ECO:0000259" key="1">
    <source>
        <dbReference type="Pfam" id="PF12697"/>
    </source>
</evidence>
<feature type="domain" description="AB hydrolase-1" evidence="1">
    <location>
        <begin position="36"/>
        <end position="306"/>
    </location>
</feature>